<gene>
    <name evidence="3" type="ORF">Pan181_07750</name>
</gene>
<dbReference type="RefSeq" id="WP_145245552.1">
    <property type="nucleotide sequence ID" value="NZ_CP036278.1"/>
</dbReference>
<protein>
    <recommendedName>
        <fullName evidence="5">2TM domain-containing protein</fullName>
    </recommendedName>
</protein>
<evidence type="ECO:0000256" key="2">
    <source>
        <dbReference type="SAM" id="Phobius"/>
    </source>
</evidence>
<reference evidence="3 4" key="1">
    <citation type="submission" date="2019-02" db="EMBL/GenBank/DDBJ databases">
        <title>Deep-cultivation of Planctomycetes and their phenomic and genomic characterization uncovers novel biology.</title>
        <authorList>
            <person name="Wiegand S."/>
            <person name="Jogler M."/>
            <person name="Boedeker C."/>
            <person name="Pinto D."/>
            <person name="Vollmers J."/>
            <person name="Rivas-Marin E."/>
            <person name="Kohn T."/>
            <person name="Peeters S.H."/>
            <person name="Heuer A."/>
            <person name="Rast P."/>
            <person name="Oberbeckmann S."/>
            <person name="Bunk B."/>
            <person name="Jeske O."/>
            <person name="Meyerdierks A."/>
            <person name="Storesund J.E."/>
            <person name="Kallscheuer N."/>
            <person name="Luecker S."/>
            <person name="Lage O.M."/>
            <person name="Pohl T."/>
            <person name="Merkel B.J."/>
            <person name="Hornburger P."/>
            <person name="Mueller R.-W."/>
            <person name="Bruemmer F."/>
            <person name="Labrenz M."/>
            <person name="Spormann A.M."/>
            <person name="Op den Camp H."/>
            <person name="Overmann J."/>
            <person name="Amann R."/>
            <person name="Jetten M.S.M."/>
            <person name="Mascher T."/>
            <person name="Medema M.H."/>
            <person name="Devos D.P."/>
            <person name="Kaster A.-K."/>
            <person name="Ovreas L."/>
            <person name="Rohde M."/>
            <person name="Galperin M.Y."/>
            <person name="Jogler C."/>
        </authorList>
    </citation>
    <scope>NUCLEOTIDE SEQUENCE [LARGE SCALE GENOMIC DNA]</scope>
    <source>
        <strain evidence="3 4">Pan181</strain>
    </source>
</reference>
<feature type="transmembrane region" description="Helical" evidence="2">
    <location>
        <begin position="86"/>
        <end position="105"/>
    </location>
</feature>
<feature type="transmembrane region" description="Helical" evidence="2">
    <location>
        <begin position="111"/>
        <end position="129"/>
    </location>
</feature>
<accession>A0A518AIP2</accession>
<organism evidence="3 4">
    <name type="scientific">Aeoliella mucimassa</name>
    <dbReference type="NCBI Taxonomy" id="2527972"/>
    <lineage>
        <taxon>Bacteria</taxon>
        <taxon>Pseudomonadati</taxon>
        <taxon>Planctomycetota</taxon>
        <taxon>Planctomycetia</taxon>
        <taxon>Pirellulales</taxon>
        <taxon>Lacipirellulaceae</taxon>
        <taxon>Aeoliella</taxon>
    </lineage>
</organism>
<feature type="compositionally biased region" description="Basic and acidic residues" evidence="1">
    <location>
        <begin position="9"/>
        <end position="19"/>
    </location>
</feature>
<dbReference type="AlphaFoldDB" id="A0A518AIP2"/>
<keyword evidence="4" id="KW-1185">Reference proteome</keyword>
<evidence type="ECO:0000313" key="4">
    <source>
        <dbReference type="Proteomes" id="UP000315750"/>
    </source>
</evidence>
<evidence type="ECO:0000256" key="1">
    <source>
        <dbReference type="SAM" id="MobiDB-lite"/>
    </source>
</evidence>
<dbReference type="Proteomes" id="UP000315750">
    <property type="component" value="Chromosome"/>
</dbReference>
<dbReference type="EMBL" id="CP036278">
    <property type="protein sequence ID" value="QDU54592.1"/>
    <property type="molecule type" value="Genomic_DNA"/>
</dbReference>
<dbReference type="KEGG" id="amuc:Pan181_07750"/>
<proteinExistence type="predicted"/>
<keyword evidence="2" id="KW-1133">Transmembrane helix</keyword>
<evidence type="ECO:0000313" key="3">
    <source>
        <dbReference type="EMBL" id="QDU54592.1"/>
    </source>
</evidence>
<sequence>MPLDDEFDRETFYRGKDPEADNEDDYELMPPDEAVIAGEKQRAAEAMERASMAVDVDELYREDTSVSMEDIEAQLRDFKFQFGTKHLLIAMTVVAITIIFGRLLLGGWLPILIVVVFGVLASAYGWITWKENQHRREWEAKRDELYRRNQARHRQESDED</sequence>
<evidence type="ECO:0008006" key="5">
    <source>
        <dbReference type="Google" id="ProtNLM"/>
    </source>
</evidence>
<feature type="region of interest" description="Disordered" evidence="1">
    <location>
        <begin position="1"/>
        <end position="26"/>
    </location>
</feature>
<keyword evidence="2" id="KW-0472">Membrane</keyword>
<keyword evidence="2" id="KW-0812">Transmembrane</keyword>
<name>A0A518AIP2_9BACT</name>